<comment type="caution">
    <text evidence="1">The sequence shown here is derived from an EMBL/GenBank/DDBJ whole genome shotgun (WGS) entry which is preliminary data.</text>
</comment>
<evidence type="ECO:0000313" key="1">
    <source>
        <dbReference type="EMBL" id="KAF7806242.1"/>
    </source>
</evidence>
<organism evidence="1 2">
    <name type="scientific">Senna tora</name>
    <dbReference type="NCBI Taxonomy" id="362788"/>
    <lineage>
        <taxon>Eukaryota</taxon>
        <taxon>Viridiplantae</taxon>
        <taxon>Streptophyta</taxon>
        <taxon>Embryophyta</taxon>
        <taxon>Tracheophyta</taxon>
        <taxon>Spermatophyta</taxon>
        <taxon>Magnoliopsida</taxon>
        <taxon>eudicotyledons</taxon>
        <taxon>Gunneridae</taxon>
        <taxon>Pentapetalae</taxon>
        <taxon>rosids</taxon>
        <taxon>fabids</taxon>
        <taxon>Fabales</taxon>
        <taxon>Fabaceae</taxon>
        <taxon>Caesalpinioideae</taxon>
        <taxon>Cassia clade</taxon>
        <taxon>Senna</taxon>
    </lineage>
</organism>
<sequence length="61" mass="7395">MPVDRHRETLEAFVSPFLLAKQPIFWTKTNKYDKGKLRNSFRPFAHLPVRKIIRRDSRRLD</sequence>
<dbReference type="AlphaFoldDB" id="A0A834W1W8"/>
<accession>A0A834W1W8</accession>
<name>A0A834W1W8_9FABA</name>
<proteinExistence type="predicted"/>
<protein>
    <submittedName>
        <fullName evidence="1">Uncharacterized protein</fullName>
    </submittedName>
</protein>
<keyword evidence="2" id="KW-1185">Reference proteome</keyword>
<dbReference type="Proteomes" id="UP000634136">
    <property type="component" value="Unassembled WGS sequence"/>
</dbReference>
<gene>
    <name evidence="1" type="ORF">G2W53_038403</name>
</gene>
<dbReference type="EMBL" id="JAAIUW010000012">
    <property type="protein sequence ID" value="KAF7806242.1"/>
    <property type="molecule type" value="Genomic_DNA"/>
</dbReference>
<reference evidence="1" key="1">
    <citation type="submission" date="2020-09" db="EMBL/GenBank/DDBJ databases">
        <title>Genome-Enabled Discovery of Anthraquinone Biosynthesis in Senna tora.</title>
        <authorList>
            <person name="Kang S.-H."/>
            <person name="Pandey R.P."/>
            <person name="Lee C.-M."/>
            <person name="Sim J.-S."/>
            <person name="Jeong J.-T."/>
            <person name="Choi B.-S."/>
            <person name="Jung M."/>
            <person name="Ginzburg D."/>
            <person name="Zhao K."/>
            <person name="Won S.Y."/>
            <person name="Oh T.-J."/>
            <person name="Yu Y."/>
            <person name="Kim N.-H."/>
            <person name="Lee O.R."/>
            <person name="Lee T.-H."/>
            <person name="Bashyal P."/>
            <person name="Kim T.-S."/>
            <person name="Lee W.-H."/>
            <person name="Kawkins C."/>
            <person name="Kim C.-K."/>
            <person name="Kim J.S."/>
            <person name="Ahn B.O."/>
            <person name="Rhee S.Y."/>
            <person name="Sohng J.K."/>
        </authorList>
    </citation>
    <scope>NUCLEOTIDE SEQUENCE</scope>
    <source>
        <tissue evidence="1">Leaf</tissue>
    </source>
</reference>
<evidence type="ECO:0000313" key="2">
    <source>
        <dbReference type="Proteomes" id="UP000634136"/>
    </source>
</evidence>